<keyword evidence="3" id="KW-0813">Transport</keyword>
<gene>
    <name evidence="10" type="ORF">POLS_LOCUS7078</name>
</gene>
<feature type="transmembrane region" description="Helical" evidence="8">
    <location>
        <begin position="172"/>
        <end position="195"/>
    </location>
</feature>
<dbReference type="OrthoDB" id="64915at2759"/>
<comment type="subcellular location">
    <subcellularLocation>
        <location evidence="1">Membrane</location>
        <topology evidence="1">Multi-pass membrane protein</topology>
    </subcellularLocation>
</comment>
<dbReference type="FunFam" id="1.20.1250.20:FF:000134">
    <property type="entry name" value="MFS sugar transporter protein"/>
    <property type="match status" value="1"/>
</dbReference>
<comment type="caution">
    <text evidence="10">The sequence shown here is derived from an EMBL/GenBank/DDBJ whole genome shotgun (WGS) entry which is preliminary data.</text>
</comment>
<keyword evidence="5 8" id="KW-1133">Transmembrane helix</keyword>
<evidence type="ECO:0000259" key="9">
    <source>
        <dbReference type="PROSITE" id="PS50850"/>
    </source>
</evidence>
<dbReference type="InterPro" id="IPR050360">
    <property type="entry name" value="MFS_Sugar_Transporters"/>
</dbReference>
<keyword evidence="4 8" id="KW-0812">Transmembrane</keyword>
<feature type="transmembrane region" description="Helical" evidence="8">
    <location>
        <begin position="359"/>
        <end position="383"/>
    </location>
</feature>
<dbReference type="InterPro" id="IPR005829">
    <property type="entry name" value="Sugar_transporter_CS"/>
</dbReference>
<dbReference type="InterPro" id="IPR004104">
    <property type="entry name" value="Gfo/Idh/MocA-like_OxRdtase_C"/>
</dbReference>
<dbReference type="InterPro" id="IPR036291">
    <property type="entry name" value="NAD(P)-bd_dom_sf"/>
</dbReference>
<dbReference type="InterPro" id="IPR036259">
    <property type="entry name" value="MFS_trans_sf"/>
</dbReference>
<dbReference type="EMBL" id="CAJVOS010000040">
    <property type="protein sequence ID" value="CAG8185989.1"/>
    <property type="molecule type" value="Genomic_DNA"/>
</dbReference>
<name>A0A9W4I0J4_PENOL</name>
<organism evidence="10 11">
    <name type="scientific">Penicillium olsonii</name>
    <dbReference type="NCBI Taxonomy" id="99116"/>
    <lineage>
        <taxon>Eukaryota</taxon>
        <taxon>Fungi</taxon>
        <taxon>Dikarya</taxon>
        <taxon>Ascomycota</taxon>
        <taxon>Pezizomycotina</taxon>
        <taxon>Eurotiomycetes</taxon>
        <taxon>Eurotiomycetidae</taxon>
        <taxon>Eurotiales</taxon>
        <taxon>Aspergillaceae</taxon>
        <taxon>Penicillium</taxon>
    </lineage>
</organism>
<feature type="transmembrane region" description="Helical" evidence="8">
    <location>
        <begin position="83"/>
        <end position="106"/>
    </location>
</feature>
<evidence type="ECO:0000256" key="5">
    <source>
        <dbReference type="ARBA" id="ARBA00022989"/>
    </source>
</evidence>
<dbReference type="Gene3D" id="3.40.50.720">
    <property type="entry name" value="NAD(P)-binding Rossmann-like Domain"/>
    <property type="match status" value="1"/>
</dbReference>
<dbReference type="PANTHER" id="PTHR48022:SF64">
    <property type="entry name" value="MAJOR FACILITATOR SUPERFAMILY (MFS) PROFILE DOMAIN-CONTAINING PROTEIN"/>
    <property type="match status" value="1"/>
</dbReference>
<dbReference type="Pfam" id="PF00083">
    <property type="entry name" value="Sugar_tr"/>
    <property type="match status" value="1"/>
</dbReference>
<feature type="transmembrane region" description="Helical" evidence="8">
    <location>
        <begin position="457"/>
        <end position="478"/>
    </location>
</feature>
<accession>A0A9W4I0J4</accession>
<dbReference type="GO" id="GO:0016020">
    <property type="term" value="C:membrane"/>
    <property type="evidence" value="ECO:0007669"/>
    <property type="project" value="UniProtKB-SubCell"/>
</dbReference>
<dbReference type="AlphaFoldDB" id="A0A9W4I0J4"/>
<dbReference type="InterPro" id="IPR005828">
    <property type="entry name" value="MFS_sugar_transport-like"/>
</dbReference>
<dbReference type="SUPFAM" id="SSF55347">
    <property type="entry name" value="Glyceraldehyde-3-phosphate dehydrogenase-like, C-terminal domain"/>
    <property type="match status" value="1"/>
</dbReference>
<evidence type="ECO:0000313" key="11">
    <source>
        <dbReference type="Proteomes" id="UP001153618"/>
    </source>
</evidence>
<dbReference type="PROSITE" id="PS00217">
    <property type="entry name" value="SUGAR_TRANSPORT_2"/>
    <property type="match status" value="1"/>
</dbReference>
<dbReference type="GO" id="GO:0005351">
    <property type="term" value="F:carbohydrate:proton symporter activity"/>
    <property type="evidence" value="ECO:0007669"/>
    <property type="project" value="TreeGrafter"/>
</dbReference>
<dbReference type="InterPro" id="IPR003663">
    <property type="entry name" value="Sugar/inositol_transpt"/>
</dbReference>
<evidence type="ECO:0000256" key="1">
    <source>
        <dbReference type="ARBA" id="ARBA00004141"/>
    </source>
</evidence>
<evidence type="ECO:0000256" key="4">
    <source>
        <dbReference type="ARBA" id="ARBA00022692"/>
    </source>
</evidence>
<dbReference type="Gene3D" id="3.30.360.10">
    <property type="entry name" value="Dihydrodipicolinate Reductase, domain 2"/>
    <property type="match status" value="2"/>
</dbReference>
<feature type="transmembrane region" description="Helical" evidence="8">
    <location>
        <begin position="138"/>
        <end position="160"/>
    </location>
</feature>
<proteinExistence type="inferred from homology"/>
<dbReference type="PROSITE" id="PS00216">
    <property type="entry name" value="SUGAR_TRANSPORT_1"/>
    <property type="match status" value="2"/>
</dbReference>
<dbReference type="Pfam" id="PF01408">
    <property type="entry name" value="GFO_IDH_MocA"/>
    <property type="match status" value="1"/>
</dbReference>
<dbReference type="Gene3D" id="1.20.1250.20">
    <property type="entry name" value="MFS general substrate transporter like domains"/>
    <property type="match status" value="1"/>
</dbReference>
<keyword evidence="11" id="KW-1185">Reference proteome</keyword>
<feature type="transmembrane region" description="Helical" evidence="8">
    <location>
        <begin position="389"/>
        <end position="413"/>
    </location>
</feature>
<feature type="domain" description="Major facilitator superfamily (MFS) profile" evidence="9">
    <location>
        <begin position="46"/>
        <end position="482"/>
    </location>
</feature>
<feature type="transmembrane region" description="Helical" evidence="8">
    <location>
        <begin position="42"/>
        <end position="63"/>
    </location>
</feature>
<evidence type="ECO:0000256" key="8">
    <source>
        <dbReference type="SAM" id="Phobius"/>
    </source>
</evidence>
<dbReference type="PROSITE" id="PS50850">
    <property type="entry name" value="MFS"/>
    <property type="match status" value="1"/>
</dbReference>
<dbReference type="InterPro" id="IPR020846">
    <property type="entry name" value="MFS_dom"/>
</dbReference>
<keyword evidence="6 8" id="KW-0472">Membrane</keyword>
<sequence>MADTTKSPADMEAPAEPSMEELKALPNNTHPNWIKDDGLRKLNFGILFMYSTASSAGYIGNLVNSLLVLPEFGVIVGGLDPNIVGLIIAACSLGAFISFAPASYIADRFGRKICVGIGAALTIVGGVVGAAIQDHWAFFGARILSGIGMGIAQTAAPLLATEIAHPRQRQTATALYNACWCLGAIGSAAVTYATIGLANSWSWRVPCLLQVAYPLFQILGLVFFVPESPRWLVSKDRRDEALVILEKYHANGSTEDELVKHEFELICTTIRAEMDNTKGWSSFFESKGDVHRLTICVLVGLMQEWAGNGILSYYLAPILGSVGITKSADQAGVNVGLQAWNFVMSAAGAVASERYGRRLLWLLSTCIMIVFLSSSTLAAGLYAEQHISSAGLATVPLLFLFFGGYDIAYAPLFISYPAEILPFQLRAKGIAVTLSVDAVACFFNQYVNPVAFTAIQWRYYCVFLGCLVAFLALIYFLFPETKGRSLEEIAMIFDQEDESRRDEKKPVDPHPPLESHQRAPTSPSSPCIMKDPSSPKQLRFLVIGAGSRGNAYARAVTNATTGVIHAVAEPHAVKRREFGRSYIWERASSAGQEFADWREWLSYELERRNSPNSTSTVGVDGVFICTLDETHVEIVQALAPLKLHMLCEKPLALSLDDCLTVYRTLQPPQGSIPAPAEKIFSIGHVLRYSPHNILLRKLLADRAIGDIVSLEHCEPVGWWHFSHSYVRGNWRRATPAGDGSLLTKSCHDIDFIMWLLCSPPSPDAGTQQTLQPHFPRSISSAGTMTQFRRKRKPAAAGDATNCLSCPVERDCSYSAVKIYNDRHLAQGHAAWPVDIVCPDIEDVFRSQGSKAAESLLLSRLGEDYDRATVADETIASRPWYGRCVYEADNDVCDDQVVTLAWDDEETVPHRLAKTASFHMIAPTEKQCERRGRVYGTTGEISYDSHSISIYDFATQKTSTINVPKPPPDQKESHGGGDYGLARQFVGAVEAVENGGLDVETAQARFVGCSLEEVVRSHAVVFAAEEARREEKVVKWETWWSDKLRASAAAWKARA</sequence>
<dbReference type="Pfam" id="PF02894">
    <property type="entry name" value="GFO_IDH_MocA_C"/>
    <property type="match status" value="1"/>
</dbReference>
<feature type="transmembrane region" description="Helical" evidence="8">
    <location>
        <begin position="113"/>
        <end position="132"/>
    </location>
</feature>
<comment type="similarity">
    <text evidence="2">Belongs to the major facilitator superfamily. Sugar transporter (TC 2.A.1.1) family.</text>
</comment>
<dbReference type="PANTHER" id="PTHR48022">
    <property type="entry name" value="PLASTIDIC GLUCOSE TRANSPORTER 4"/>
    <property type="match status" value="1"/>
</dbReference>
<evidence type="ECO:0000256" key="2">
    <source>
        <dbReference type="ARBA" id="ARBA00010992"/>
    </source>
</evidence>
<evidence type="ECO:0000313" key="10">
    <source>
        <dbReference type="EMBL" id="CAG8185989.1"/>
    </source>
</evidence>
<protein>
    <recommendedName>
        <fullName evidence="9">Major facilitator superfamily (MFS) profile domain-containing protein</fullName>
    </recommendedName>
</protein>
<evidence type="ECO:0000256" key="6">
    <source>
        <dbReference type="ARBA" id="ARBA00023136"/>
    </source>
</evidence>
<dbReference type="Proteomes" id="UP001153618">
    <property type="component" value="Unassembled WGS sequence"/>
</dbReference>
<feature type="compositionally biased region" description="Basic and acidic residues" evidence="7">
    <location>
        <begin position="498"/>
        <end position="517"/>
    </location>
</feature>
<feature type="transmembrane region" description="Helical" evidence="8">
    <location>
        <begin position="201"/>
        <end position="225"/>
    </location>
</feature>
<feature type="region of interest" description="Disordered" evidence="7">
    <location>
        <begin position="497"/>
        <end position="528"/>
    </location>
</feature>
<reference evidence="10" key="1">
    <citation type="submission" date="2021-07" db="EMBL/GenBank/DDBJ databases">
        <authorList>
            <person name="Branca A.L. A."/>
        </authorList>
    </citation>
    <scope>NUCLEOTIDE SEQUENCE</scope>
</reference>
<dbReference type="NCBIfam" id="TIGR00879">
    <property type="entry name" value="SP"/>
    <property type="match status" value="1"/>
</dbReference>
<evidence type="ECO:0000256" key="7">
    <source>
        <dbReference type="SAM" id="MobiDB-lite"/>
    </source>
</evidence>
<dbReference type="GO" id="GO:0000166">
    <property type="term" value="F:nucleotide binding"/>
    <property type="evidence" value="ECO:0007669"/>
    <property type="project" value="InterPro"/>
</dbReference>
<dbReference type="SUPFAM" id="SSF51735">
    <property type="entry name" value="NAD(P)-binding Rossmann-fold domains"/>
    <property type="match status" value="1"/>
</dbReference>
<dbReference type="SUPFAM" id="SSF103473">
    <property type="entry name" value="MFS general substrate transporter"/>
    <property type="match status" value="1"/>
</dbReference>
<evidence type="ECO:0000256" key="3">
    <source>
        <dbReference type="ARBA" id="ARBA00022448"/>
    </source>
</evidence>
<dbReference type="InterPro" id="IPR000683">
    <property type="entry name" value="Gfo/Idh/MocA-like_OxRdtase_N"/>
</dbReference>